<name>A0A1D8AYL1_9BACT</name>
<protein>
    <submittedName>
        <fullName evidence="2">Uncharacterized protein</fullName>
    </submittedName>
</protein>
<feature type="region of interest" description="Disordered" evidence="1">
    <location>
        <begin position="54"/>
        <end position="74"/>
    </location>
</feature>
<sequence length="74" mass="8137">MRDTFPLRPGRTGLEILRTELPDLAYELERQGRLDAADVVMMLHARLRELAPGPAADAPADLAGPRPTFQPQSS</sequence>
<feature type="compositionally biased region" description="Low complexity" evidence="1">
    <location>
        <begin position="54"/>
        <end position="65"/>
    </location>
</feature>
<proteinExistence type="predicted"/>
<dbReference type="OrthoDB" id="9983865at2"/>
<keyword evidence="3" id="KW-1185">Reference proteome</keyword>
<dbReference type="EMBL" id="CP016094">
    <property type="protein sequence ID" value="AOS45982.1"/>
    <property type="molecule type" value="Genomic_DNA"/>
</dbReference>
<accession>A0A1D8AYL1</accession>
<organism evidence="2 3">
    <name type="scientific">Lacunisphaera limnophila</name>
    <dbReference type="NCBI Taxonomy" id="1838286"/>
    <lineage>
        <taxon>Bacteria</taxon>
        <taxon>Pseudomonadati</taxon>
        <taxon>Verrucomicrobiota</taxon>
        <taxon>Opitutia</taxon>
        <taxon>Opitutales</taxon>
        <taxon>Opitutaceae</taxon>
        <taxon>Lacunisphaera</taxon>
    </lineage>
</organism>
<evidence type="ECO:0000313" key="3">
    <source>
        <dbReference type="Proteomes" id="UP000095228"/>
    </source>
</evidence>
<dbReference type="KEGG" id="obg:Verru16b_03073"/>
<evidence type="ECO:0000313" key="2">
    <source>
        <dbReference type="EMBL" id="AOS45982.1"/>
    </source>
</evidence>
<evidence type="ECO:0000256" key="1">
    <source>
        <dbReference type="SAM" id="MobiDB-lite"/>
    </source>
</evidence>
<dbReference type="Proteomes" id="UP000095228">
    <property type="component" value="Chromosome"/>
</dbReference>
<reference evidence="2 3" key="1">
    <citation type="submission" date="2016-06" db="EMBL/GenBank/DDBJ databases">
        <title>Three novel species with peptidoglycan cell walls form the new genus Lacunisphaera gen. nov. in the family Opitutaceae of the verrucomicrobial subdivision 4.</title>
        <authorList>
            <person name="Rast P."/>
            <person name="Gloeckner I."/>
            <person name="Jogler M."/>
            <person name="Boedeker C."/>
            <person name="Jeske O."/>
            <person name="Wiegand S."/>
            <person name="Reinhardt R."/>
            <person name="Schumann P."/>
            <person name="Rohde M."/>
            <person name="Spring S."/>
            <person name="Gloeckner F.O."/>
            <person name="Jogler C."/>
        </authorList>
    </citation>
    <scope>NUCLEOTIDE SEQUENCE [LARGE SCALE GENOMIC DNA]</scope>
    <source>
        <strain evidence="2 3">IG16b</strain>
    </source>
</reference>
<dbReference type="AlphaFoldDB" id="A0A1D8AYL1"/>
<dbReference type="RefSeq" id="WP_069963083.1">
    <property type="nucleotide sequence ID" value="NZ_CP016094.1"/>
</dbReference>
<gene>
    <name evidence="2" type="ORF">Verru16b_03073</name>
</gene>
<dbReference type="STRING" id="1838286.Verru16b_03073"/>